<dbReference type="InterPro" id="IPR027417">
    <property type="entry name" value="P-loop_NTPase"/>
</dbReference>
<evidence type="ECO:0000256" key="9">
    <source>
        <dbReference type="ARBA" id="ARBA00029962"/>
    </source>
</evidence>
<keyword evidence="7 11" id="KW-0418">Kinase</keyword>
<evidence type="ECO:0000256" key="3">
    <source>
        <dbReference type="ARBA" id="ARBA00017144"/>
    </source>
</evidence>
<dbReference type="Pfam" id="PF02223">
    <property type="entry name" value="Thymidylate_kin"/>
    <property type="match status" value="1"/>
</dbReference>
<dbReference type="SUPFAM" id="SSF52540">
    <property type="entry name" value="P-loop containing nucleoside triphosphate hydrolases"/>
    <property type="match status" value="1"/>
</dbReference>
<gene>
    <name evidence="11 13" type="primary">tmk</name>
    <name evidence="13" type="ORF">ACFORL_00105</name>
</gene>
<dbReference type="InterPro" id="IPR039430">
    <property type="entry name" value="Thymidylate_kin-like_dom"/>
</dbReference>
<evidence type="ECO:0000256" key="1">
    <source>
        <dbReference type="ARBA" id="ARBA00009776"/>
    </source>
</evidence>
<evidence type="ECO:0000313" key="13">
    <source>
        <dbReference type="EMBL" id="MFC3907478.1"/>
    </source>
</evidence>
<dbReference type="GO" id="GO:0004798">
    <property type="term" value="F:dTMP kinase activity"/>
    <property type="evidence" value="ECO:0007669"/>
    <property type="project" value="UniProtKB-EC"/>
</dbReference>
<dbReference type="CDD" id="cd01672">
    <property type="entry name" value="TMPK"/>
    <property type="match status" value="1"/>
</dbReference>
<evidence type="ECO:0000256" key="8">
    <source>
        <dbReference type="ARBA" id="ARBA00022840"/>
    </source>
</evidence>
<evidence type="ECO:0000256" key="2">
    <source>
        <dbReference type="ARBA" id="ARBA00012980"/>
    </source>
</evidence>
<dbReference type="EMBL" id="JBHSAB010000001">
    <property type="protein sequence ID" value="MFC3907478.1"/>
    <property type="molecule type" value="Genomic_DNA"/>
</dbReference>
<keyword evidence="14" id="KW-1185">Reference proteome</keyword>
<proteinExistence type="inferred from homology"/>
<comment type="catalytic activity">
    <reaction evidence="10 11">
        <text>dTMP + ATP = dTDP + ADP</text>
        <dbReference type="Rhea" id="RHEA:13517"/>
        <dbReference type="ChEBI" id="CHEBI:30616"/>
        <dbReference type="ChEBI" id="CHEBI:58369"/>
        <dbReference type="ChEBI" id="CHEBI:63528"/>
        <dbReference type="ChEBI" id="CHEBI:456216"/>
        <dbReference type="EC" id="2.7.4.9"/>
    </reaction>
</comment>
<dbReference type="Gene3D" id="3.40.50.300">
    <property type="entry name" value="P-loop containing nucleotide triphosphate hydrolases"/>
    <property type="match status" value="1"/>
</dbReference>
<evidence type="ECO:0000256" key="11">
    <source>
        <dbReference type="HAMAP-Rule" id="MF_00165"/>
    </source>
</evidence>
<dbReference type="Proteomes" id="UP001595758">
    <property type="component" value="Unassembled WGS sequence"/>
</dbReference>
<dbReference type="EC" id="2.7.4.9" evidence="2 11"/>
<evidence type="ECO:0000256" key="10">
    <source>
        <dbReference type="ARBA" id="ARBA00048743"/>
    </source>
</evidence>
<sequence>MTKPGKFIVVEGLEGAGKSTAIQIIKKVIERSGKTVVVTREPGGTLIGEKLRSIVKEPGTEKLEERSELLMMYAARVQLVEQVIKPALQQGLWVIADRFELSTYAYQGGGRRLDKSIIDNLSAICLGDFKPDLILFLNVSPRQGMERVRRRGSFDRIEQESIDFFERVYQAYHQVIKQLDNVRIIDASAPVNIVRKAITSQLEDFINHDICRTL</sequence>
<dbReference type="HAMAP" id="MF_00165">
    <property type="entry name" value="Thymidylate_kinase"/>
    <property type="match status" value="1"/>
</dbReference>
<evidence type="ECO:0000259" key="12">
    <source>
        <dbReference type="Pfam" id="PF02223"/>
    </source>
</evidence>
<comment type="function">
    <text evidence="11">Phosphorylation of dTMP to form dTDP in both de novo and salvage pathways of dTTP synthesis.</text>
</comment>
<comment type="caution">
    <text evidence="13">The sequence shown here is derived from an EMBL/GenBank/DDBJ whole genome shotgun (WGS) entry which is preliminary data.</text>
</comment>
<dbReference type="InterPro" id="IPR018094">
    <property type="entry name" value="Thymidylate_kinase"/>
</dbReference>
<feature type="binding site" evidence="11">
    <location>
        <begin position="12"/>
        <end position="19"/>
    </location>
    <ligand>
        <name>ATP</name>
        <dbReference type="ChEBI" id="CHEBI:30616"/>
    </ligand>
</feature>
<evidence type="ECO:0000256" key="7">
    <source>
        <dbReference type="ARBA" id="ARBA00022777"/>
    </source>
</evidence>
<protein>
    <recommendedName>
        <fullName evidence="3 11">Thymidylate kinase</fullName>
        <ecNumber evidence="2 11">2.7.4.9</ecNumber>
    </recommendedName>
    <alternativeName>
        <fullName evidence="9 11">dTMP kinase</fullName>
    </alternativeName>
</protein>
<dbReference type="PANTHER" id="PTHR10344">
    <property type="entry name" value="THYMIDYLATE KINASE"/>
    <property type="match status" value="1"/>
</dbReference>
<feature type="domain" description="Thymidylate kinase-like" evidence="12">
    <location>
        <begin position="10"/>
        <end position="198"/>
    </location>
</feature>
<name>A0ABV8CB07_9GAMM</name>
<evidence type="ECO:0000313" key="14">
    <source>
        <dbReference type="Proteomes" id="UP001595758"/>
    </source>
</evidence>
<keyword evidence="8 11" id="KW-0067">ATP-binding</keyword>
<evidence type="ECO:0000256" key="4">
    <source>
        <dbReference type="ARBA" id="ARBA00022679"/>
    </source>
</evidence>
<reference evidence="14" key="1">
    <citation type="journal article" date="2019" name="Int. J. Syst. Evol. Microbiol.">
        <title>The Global Catalogue of Microorganisms (GCM) 10K type strain sequencing project: providing services to taxonomists for standard genome sequencing and annotation.</title>
        <authorList>
            <consortium name="The Broad Institute Genomics Platform"/>
            <consortium name="The Broad Institute Genome Sequencing Center for Infectious Disease"/>
            <person name="Wu L."/>
            <person name="Ma J."/>
        </authorList>
    </citation>
    <scope>NUCLEOTIDE SEQUENCE [LARGE SCALE GENOMIC DNA]</scope>
    <source>
        <strain evidence="14">CCUG 59858</strain>
    </source>
</reference>
<accession>A0ABV8CB07</accession>
<keyword evidence="4 11" id="KW-0808">Transferase</keyword>
<evidence type="ECO:0000256" key="6">
    <source>
        <dbReference type="ARBA" id="ARBA00022741"/>
    </source>
</evidence>
<keyword evidence="6 11" id="KW-0547">Nucleotide-binding</keyword>
<evidence type="ECO:0000256" key="5">
    <source>
        <dbReference type="ARBA" id="ARBA00022727"/>
    </source>
</evidence>
<organism evidence="13 14">
    <name type="scientific">Legionella dresdenensis</name>
    <dbReference type="NCBI Taxonomy" id="450200"/>
    <lineage>
        <taxon>Bacteria</taxon>
        <taxon>Pseudomonadati</taxon>
        <taxon>Pseudomonadota</taxon>
        <taxon>Gammaproteobacteria</taxon>
        <taxon>Legionellales</taxon>
        <taxon>Legionellaceae</taxon>
        <taxon>Legionella</taxon>
    </lineage>
</organism>
<comment type="similarity">
    <text evidence="1 11">Belongs to the thymidylate kinase family.</text>
</comment>
<dbReference type="PANTHER" id="PTHR10344:SF4">
    <property type="entry name" value="UMP-CMP KINASE 2, MITOCHONDRIAL"/>
    <property type="match status" value="1"/>
</dbReference>
<dbReference type="NCBIfam" id="TIGR00041">
    <property type="entry name" value="DTMP_kinase"/>
    <property type="match status" value="1"/>
</dbReference>
<dbReference type="RefSeq" id="WP_382339874.1">
    <property type="nucleotide sequence ID" value="NZ_JBHSAB010000001.1"/>
</dbReference>
<keyword evidence="5 11" id="KW-0545">Nucleotide biosynthesis</keyword>